<feature type="compositionally biased region" description="Polar residues" evidence="1">
    <location>
        <begin position="65"/>
        <end position="77"/>
    </location>
</feature>
<comment type="caution">
    <text evidence="2">The sequence shown here is derived from an EMBL/GenBank/DDBJ whole genome shotgun (WGS) entry which is preliminary data.</text>
</comment>
<feature type="compositionally biased region" description="Polar residues" evidence="1">
    <location>
        <begin position="11"/>
        <end position="27"/>
    </location>
</feature>
<accession>A0ABQ7EW61</accession>
<organism evidence="2 3">
    <name type="scientific">Brassica cretica</name>
    <name type="common">Mustard</name>
    <dbReference type="NCBI Taxonomy" id="69181"/>
    <lineage>
        <taxon>Eukaryota</taxon>
        <taxon>Viridiplantae</taxon>
        <taxon>Streptophyta</taxon>
        <taxon>Embryophyta</taxon>
        <taxon>Tracheophyta</taxon>
        <taxon>Spermatophyta</taxon>
        <taxon>Magnoliopsida</taxon>
        <taxon>eudicotyledons</taxon>
        <taxon>Gunneridae</taxon>
        <taxon>Pentapetalae</taxon>
        <taxon>rosids</taxon>
        <taxon>malvids</taxon>
        <taxon>Brassicales</taxon>
        <taxon>Brassicaceae</taxon>
        <taxon>Brassiceae</taxon>
        <taxon>Brassica</taxon>
    </lineage>
</organism>
<name>A0ABQ7EW61_BRACR</name>
<evidence type="ECO:0000313" key="3">
    <source>
        <dbReference type="Proteomes" id="UP000266723"/>
    </source>
</evidence>
<evidence type="ECO:0008006" key="4">
    <source>
        <dbReference type="Google" id="ProtNLM"/>
    </source>
</evidence>
<gene>
    <name evidence="2" type="ORF">DY000_02048465</name>
</gene>
<feature type="compositionally biased region" description="Basic residues" evidence="1">
    <location>
        <begin position="1"/>
        <end position="10"/>
    </location>
</feature>
<feature type="region of interest" description="Disordered" evidence="1">
    <location>
        <begin position="64"/>
        <end position="89"/>
    </location>
</feature>
<dbReference type="Proteomes" id="UP000266723">
    <property type="component" value="Unassembled WGS sequence"/>
</dbReference>
<feature type="region of interest" description="Disordered" evidence="1">
    <location>
        <begin position="1"/>
        <end position="36"/>
    </location>
</feature>
<sequence>MAKQGRKMRTRTTVSDTETSAMQNRHFSANEDDDLDIEEPERLGFGVGKIQQEDNCVGRTRRPLMNTTVSEKQTVSESDGEDDGALVQM</sequence>
<reference evidence="2 3" key="1">
    <citation type="journal article" date="2020" name="BMC Genomics">
        <title>Intraspecific diversification of the crop wild relative Brassica cretica Lam. using demographic model selection.</title>
        <authorList>
            <person name="Kioukis A."/>
            <person name="Michalopoulou V.A."/>
            <person name="Briers L."/>
            <person name="Pirintsos S."/>
            <person name="Studholme D.J."/>
            <person name="Pavlidis P."/>
            <person name="Sarris P.F."/>
        </authorList>
    </citation>
    <scope>NUCLEOTIDE SEQUENCE [LARGE SCALE GENOMIC DNA]</scope>
    <source>
        <strain evidence="3">cv. PFS-1207/04</strain>
    </source>
</reference>
<evidence type="ECO:0000256" key="1">
    <source>
        <dbReference type="SAM" id="MobiDB-lite"/>
    </source>
</evidence>
<feature type="compositionally biased region" description="Acidic residues" evidence="1">
    <location>
        <begin position="78"/>
        <end position="89"/>
    </location>
</feature>
<keyword evidence="3" id="KW-1185">Reference proteome</keyword>
<evidence type="ECO:0000313" key="2">
    <source>
        <dbReference type="EMBL" id="KAF3607784.1"/>
    </source>
</evidence>
<protein>
    <recommendedName>
        <fullName evidence="4">Histone chaperone domain-containing protein</fullName>
    </recommendedName>
</protein>
<dbReference type="EMBL" id="QGKV02000297">
    <property type="protein sequence ID" value="KAF3607784.1"/>
    <property type="molecule type" value="Genomic_DNA"/>
</dbReference>
<proteinExistence type="predicted"/>